<feature type="region of interest" description="Disordered" evidence="1">
    <location>
        <begin position="18"/>
        <end position="50"/>
    </location>
</feature>
<accession>A0A5M3W9T6</accession>
<evidence type="ECO:0000313" key="2">
    <source>
        <dbReference type="EMBL" id="GES03268.1"/>
    </source>
</evidence>
<comment type="caution">
    <text evidence="2">The sequence shown here is derived from an EMBL/GenBank/DDBJ whole genome shotgun (WGS) entry which is preliminary data.</text>
</comment>
<organism evidence="2 3">
    <name type="scientific">Acrocarpospora corrugata</name>
    <dbReference type="NCBI Taxonomy" id="35763"/>
    <lineage>
        <taxon>Bacteria</taxon>
        <taxon>Bacillati</taxon>
        <taxon>Actinomycetota</taxon>
        <taxon>Actinomycetes</taxon>
        <taxon>Streptosporangiales</taxon>
        <taxon>Streptosporangiaceae</taxon>
        <taxon>Acrocarpospora</taxon>
    </lineage>
</organism>
<evidence type="ECO:0000256" key="1">
    <source>
        <dbReference type="SAM" id="MobiDB-lite"/>
    </source>
</evidence>
<gene>
    <name evidence="2" type="ORF">Acor_53340</name>
</gene>
<proteinExistence type="predicted"/>
<reference evidence="2 3" key="1">
    <citation type="submission" date="2019-10" db="EMBL/GenBank/DDBJ databases">
        <title>Whole genome shotgun sequence of Acrocarpospora corrugata NBRC 13972.</title>
        <authorList>
            <person name="Ichikawa N."/>
            <person name="Kimura A."/>
            <person name="Kitahashi Y."/>
            <person name="Komaki H."/>
            <person name="Oguchi A."/>
        </authorList>
    </citation>
    <scope>NUCLEOTIDE SEQUENCE [LARGE SCALE GENOMIC DNA]</scope>
    <source>
        <strain evidence="2 3">NBRC 13972</strain>
    </source>
</reference>
<dbReference type="OrthoDB" id="3535961at2"/>
<name>A0A5M3W9T6_9ACTN</name>
<dbReference type="Proteomes" id="UP000334990">
    <property type="component" value="Unassembled WGS sequence"/>
</dbReference>
<dbReference type="AlphaFoldDB" id="A0A5M3W9T6"/>
<protein>
    <submittedName>
        <fullName evidence="2">Uncharacterized protein</fullName>
    </submittedName>
</protein>
<keyword evidence="3" id="KW-1185">Reference proteome</keyword>
<evidence type="ECO:0000313" key="3">
    <source>
        <dbReference type="Proteomes" id="UP000334990"/>
    </source>
</evidence>
<dbReference type="RefSeq" id="WP_155339444.1">
    <property type="nucleotide sequence ID" value="NZ_BAAABN010000014.1"/>
</dbReference>
<sequence>MATLTLIAVLSACAPPAEQDFVPGGSDGTTTTQARPAASTAPAPDPGVETVTASPGLRIAIEWPSERNAMIKAFTDTYVRQWRAVGTGGRDESYLGGVIEPANRDSYRWVSSFLNEKLSARGTAKLYALRVASVTGRGAEINACVDESGIQVTDAGGEPIADQPPWTTPPRSTWFQVAAVRRGDDGTWRVKLLKHAAYPDELAKECLR</sequence>
<dbReference type="EMBL" id="BLAD01000067">
    <property type="protein sequence ID" value="GES03268.1"/>
    <property type="molecule type" value="Genomic_DNA"/>
</dbReference>